<keyword evidence="1" id="KW-0732">Signal</keyword>
<dbReference type="EMBL" id="QFFJ01000001">
    <property type="protein sequence ID" value="RBL92374.1"/>
    <property type="molecule type" value="Genomic_DNA"/>
</dbReference>
<keyword evidence="3" id="KW-1185">Reference proteome</keyword>
<sequence length="196" mass="22199">MNNKTKVLSIFLGLWASWAGAQSKTNDYLNIPGPLHLNNASYSLVWSSHPNNNYYKQEYLTAGDNLEKFKSLVTVDFLKGDFQPQDLVNQKVEELKKMKAVNPVVNYNIYEKDNQYILDFLVSQNAADGNSILIVERNVYRYQSVSNGNTKGVLLLAASQRAYGKEVEAFLKKLKTDKQKLVEAVAAYKLPELNVK</sequence>
<evidence type="ECO:0000313" key="3">
    <source>
        <dbReference type="Proteomes" id="UP000253410"/>
    </source>
</evidence>
<name>A0A365Y346_9BACT</name>
<gene>
    <name evidence="2" type="ORF">DF182_07240</name>
</gene>
<feature type="chain" id="PRO_5017032788" evidence="1">
    <location>
        <begin position="22"/>
        <end position="196"/>
    </location>
</feature>
<comment type="caution">
    <text evidence="2">The sequence shown here is derived from an EMBL/GenBank/DDBJ whole genome shotgun (WGS) entry which is preliminary data.</text>
</comment>
<dbReference type="RefSeq" id="WP_113614974.1">
    <property type="nucleotide sequence ID" value="NZ_QFFJ01000001.1"/>
</dbReference>
<dbReference type="AlphaFoldDB" id="A0A365Y346"/>
<dbReference type="OrthoDB" id="6057861at2"/>
<protein>
    <submittedName>
        <fullName evidence="2">Uncharacterized protein</fullName>
    </submittedName>
</protein>
<proteinExistence type="predicted"/>
<reference evidence="2 3" key="1">
    <citation type="submission" date="2018-05" db="EMBL/GenBank/DDBJ databases">
        <title>Chitinophaga sp. K3CV102501T nov., isolated from isolated from a monsoon evergreen broad-leaved forest soil.</title>
        <authorList>
            <person name="Lv Y."/>
        </authorList>
    </citation>
    <scope>NUCLEOTIDE SEQUENCE [LARGE SCALE GENOMIC DNA]</scope>
    <source>
        <strain evidence="2 3">GDMCC 1.1325</strain>
    </source>
</reference>
<evidence type="ECO:0000313" key="2">
    <source>
        <dbReference type="EMBL" id="RBL92374.1"/>
    </source>
</evidence>
<feature type="signal peptide" evidence="1">
    <location>
        <begin position="1"/>
        <end position="21"/>
    </location>
</feature>
<dbReference type="Proteomes" id="UP000253410">
    <property type="component" value="Unassembled WGS sequence"/>
</dbReference>
<evidence type="ECO:0000256" key="1">
    <source>
        <dbReference type="SAM" id="SignalP"/>
    </source>
</evidence>
<accession>A0A365Y346</accession>
<organism evidence="2 3">
    <name type="scientific">Chitinophaga flava</name>
    <dbReference type="NCBI Taxonomy" id="2259036"/>
    <lineage>
        <taxon>Bacteria</taxon>
        <taxon>Pseudomonadati</taxon>
        <taxon>Bacteroidota</taxon>
        <taxon>Chitinophagia</taxon>
        <taxon>Chitinophagales</taxon>
        <taxon>Chitinophagaceae</taxon>
        <taxon>Chitinophaga</taxon>
    </lineage>
</organism>